<evidence type="ECO:0000256" key="4">
    <source>
        <dbReference type="ARBA" id="ARBA00022840"/>
    </source>
</evidence>
<evidence type="ECO:0000313" key="6">
    <source>
        <dbReference type="EMBL" id="WHA44100.1"/>
    </source>
</evidence>
<dbReference type="GO" id="GO:0016874">
    <property type="term" value="F:ligase activity"/>
    <property type="evidence" value="ECO:0007669"/>
    <property type="project" value="UniProtKB-KW"/>
</dbReference>
<dbReference type="Gene3D" id="3.40.50.261">
    <property type="entry name" value="Succinyl-CoA synthetase domains"/>
    <property type="match status" value="2"/>
</dbReference>
<dbReference type="InterPro" id="IPR051538">
    <property type="entry name" value="Acyl-CoA_Synth/Transferase"/>
</dbReference>
<dbReference type="GO" id="GO:0006099">
    <property type="term" value="P:tricarboxylic acid cycle"/>
    <property type="evidence" value="ECO:0007669"/>
    <property type="project" value="UniProtKB-KW"/>
</dbReference>
<keyword evidence="3" id="KW-0547">Nucleotide-binding</keyword>
<reference evidence="6" key="1">
    <citation type="submission" date="2023-05" db="EMBL/GenBank/DDBJ databases">
        <title>Complete genome sequence of Agrobacterium larrymoorei CFBP5477.</title>
        <authorList>
            <person name="Yen H.-C."/>
            <person name="Chou L."/>
            <person name="Lin Y.-C."/>
            <person name="Lai E.-M."/>
            <person name="Kuo C.-H."/>
        </authorList>
    </citation>
    <scope>NUCLEOTIDE SEQUENCE</scope>
    <source>
        <strain evidence="6">CFBP5477</strain>
        <plasmid evidence="6">pAlCFBP5477</plasmid>
    </source>
</reference>
<dbReference type="InterPro" id="IPR032875">
    <property type="entry name" value="Succ_CoA_lig_flav_dom"/>
</dbReference>
<feature type="domain" description="CoA-binding" evidence="5">
    <location>
        <begin position="11"/>
        <end position="106"/>
    </location>
</feature>
<dbReference type="RefSeq" id="WP_137395882.1">
    <property type="nucleotide sequence ID" value="NZ_CP124735.1"/>
</dbReference>
<accession>A0AAF0HG18</accession>
<dbReference type="InterPro" id="IPR003781">
    <property type="entry name" value="CoA-bd"/>
</dbReference>
<gene>
    <name evidence="6" type="ORF">CFBP5477_022055</name>
</gene>
<dbReference type="Pfam" id="PF13549">
    <property type="entry name" value="ATP-grasp_5"/>
    <property type="match status" value="1"/>
</dbReference>
<keyword evidence="1" id="KW-0816">Tricarboxylic acid cycle</keyword>
<dbReference type="GO" id="GO:0005524">
    <property type="term" value="F:ATP binding"/>
    <property type="evidence" value="ECO:0007669"/>
    <property type="project" value="UniProtKB-KW"/>
</dbReference>
<name>A0AAF0HG18_9HYPH</name>
<dbReference type="PANTHER" id="PTHR43334:SF1">
    <property type="entry name" value="3-HYDROXYPROPIONATE--COA LIGASE [ADP-FORMING]"/>
    <property type="match status" value="1"/>
</dbReference>
<keyword evidence="6" id="KW-0614">Plasmid</keyword>
<dbReference type="SMART" id="SM00881">
    <property type="entry name" value="CoA_binding"/>
    <property type="match status" value="1"/>
</dbReference>
<dbReference type="InterPro" id="IPR036291">
    <property type="entry name" value="NAD(P)-bd_dom_sf"/>
</dbReference>
<keyword evidence="2 6" id="KW-0436">Ligase</keyword>
<keyword evidence="4" id="KW-0067">ATP-binding</keyword>
<evidence type="ECO:0000256" key="3">
    <source>
        <dbReference type="ARBA" id="ARBA00022741"/>
    </source>
</evidence>
<sequence length="692" mass="72235">MSSDSAFHSAFFAPRSIAIIGASDDATKTAGRPLSYLRGAGYEGNLYPINPRRNSVLGEKAWSSLDDLPEAVDHAFILTGADAAVDAVAECAANGVKVATILANGFSEGGSAGQERVERMLAAAKQTGLRILGPSSLGMVNVHRKTVMTANAAFAEEGLPKGNIFVASHSGSMIGALLSRGKSLGIGFAGLVSVGNEIDLSLGELCEAVLEDPAVGGYLLFLESLRNADQLRRFSELAHRHNKPIVALKLGRSQQAAELALSHMGALAGEDAVADAFLRDCGIARVDTLEGLLGALPLLSRTKTLSHGYRPKVGVVTTTGGGAAMVVDQLGVRGITVEEPLPATFETFESVGVEVERGRIVDLTLAGVKPEVMKSALSTMVDSKQFDLVIAVVGSSARNHPDLAVKPIFDVAAKDVPLAVFLVPDAPEALRLLSEKGIPVFRSPEACADVVAAAFLRKRPDIGAAPRVSRSDTGRNLDEREAYGVLEALGVRHAPIHVLPKGKLSGELAFSYPVVAKVLSSHVLHKTDVGGVVLGISDSASLENAAAVIGENVARHVPGAKGADILVQAMVKGIGEALVGYRIDHEAGPIIMVAAGGVMTEIYQDRAVRLAPVSIETAREMIDEVKAFGALKGFRGKPRGDLEALAASIVALSSLAVRQDLAIQEAEVNPFMVLPEGEGVVAVDALMQASDI</sequence>
<protein>
    <submittedName>
        <fullName evidence="6">Acetate--CoA ligase family protein</fullName>
    </submittedName>
</protein>
<dbReference type="EMBL" id="CP124735">
    <property type="protein sequence ID" value="WHA44100.1"/>
    <property type="molecule type" value="Genomic_DNA"/>
</dbReference>
<dbReference type="Gene3D" id="3.30.470.20">
    <property type="entry name" value="ATP-grasp fold, B domain"/>
    <property type="match status" value="1"/>
</dbReference>
<dbReference type="SUPFAM" id="SSF56059">
    <property type="entry name" value="Glutathione synthetase ATP-binding domain-like"/>
    <property type="match status" value="1"/>
</dbReference>
<dbReference type="InterPro" id="IPR016102">
    <property type="entry name" value="Succinyl-CoA_synth-like"/>
</dbReference>
<dbReference type="SUPFAM" id="SSF52210">
    <property type="entry name" value="Succinyl-CoA synthetase domains"/>
    <property type="match status" value="2"/>
</dbReference>
<dbReference type="SUPFAM" id="SSF51735">
    <property type="entry name" value="NAD(P)-binding Rossmann-fold domains"/>
    <property type="match status" value="1"/>
</dbReference>
<evidence type="ECO:0000259" key="5">
    <source>
        <dbReference type="SMART" id="SM00881"/>
    </source>
</evidence>
<evidence type="ECO:0000256" key="1">
    <source>
        <dbReference type="ARBA" id="ARBA00022532"/>
    </source>
</evidence>
<dbReference type="Pfam" id="PF13380">
    <property type="entry name" value="CoA_binding_2"/>
    <property type="match status" value="1"/>
</dbReference>
<dbReference type="AlphaFoldDB" id="A0AAF0HG18"/>
<geneLocation type="plasmid" evidence="6 7">
    <name>pAlCFBP5477</name>
</geneLocation>
<dbReference type="InterPro" id="IPR013815">
    <property type="entry name" value="ATP_grasp_subdomain_1"/>
</dbReference>
<dbReference type="Proteomes" id="UP000298664">
    <property type="component" value="Plasmid pAlCFBP5477"/>
</dbReference>
<dbReference type="PANTHER" id="PTHR43334">
    <property type="entry name" value="ACETATE--COA LIGASE [ADP-FORMING]"/>
    <property type="match status" value="1"/>
</dbReference>
<dbReference type="Gene3D" id="3.40.50.720">
    <property type="entry name" value="NAD(P)-binding Rossmann-like Domain"/>
    <property type="match status" value="1"/>
</dbReference>
<dbReference type="Gene3D" id="3.30.1490.20">
    <property type="entry name" value="ATP-grasp fold, A domain"/>
    <property type="match status" value="1"/>
</dbReference>
<evidence type="ECO:0000256" key="2">
    <source>
        <dbReference type="ARBA" id="ARBA00022598"/>
    </source>
</evidence>
<proteinExistence type="predicted"/>
<organism evidence="6 7">
    <name type="scientific">Agrobacterium larrymoorei</name>
    <dbReference type="NCBI Taxonomy" id="160699"/>
    <lineage>
        <taxon>Bacteria</taxon>
        <taxon>Pseudomonadati</taxon>
        <taxon>Pseudomonadota</taxon>
        <taxon>Alphaproteobacteria</taxon>
        <taxon>Hyphomicrobiales</taxon>
        <taxon>Rhizobiaceae</taxon>
        <taxon>Rhizobium/Agrobacterium group</taxon>
        <taxon>Agrobacterium</taxon>
    </lineage>
</organism>
<evidence type="ECO:0000313" key="7">
    <source>
        <dbReference type="Proteomes" id="UP000298664"/>
    </source>
</evidence>
<dbReference type="Pfam" id="PF13607">
    <property type="entry name" value="Succ_CoA_lig"/>
    <property type="match status" value="1"/>
</dbReference>